<dbReference type="InterPro" id="IPR021848">
    <property type="entry name" value="HODM_asu-like"/>
</dbReference>
<dbReference type="Pfam" id="PF11927">
    <property type="entry name" value="HODM_asu-like"/>
    <property type="match status" value="1"/>
</dbReference>
<gene>
    <name evidence="2" type="ORF">CMQ_13</name>
</gene>
<dbReference type="OrthoDB" id="5043642at2759"/>
<dbReference type="EMBL" id="GL629807">
    <property type="protein sequence ID" value="EFW99695.1"/>
    <property type="molecule type" value="Genomic_DNA"/>
</dbReference>
<sequence>MAVRVSSSFLLLLFGLVAAVVVQLARQRQKRASRYRPAKGVLAPTAAHGDVKQAVSSPPTWPPPISPADLDWEGSDPRPFRPFKPVYHITMALQSSVPEDLIVLDRNYRDRIDIRRAVIVAHPKTVMGIIPSPDSPSDPSPKAKAAVDELYEYLMGSYLPARYPSAFRILAETVEDDFFLLQEENGITPVPAEEVAALPSAYPPTSHRLTAFLCCFASGFDPSSKLGLLLRDIHTPVPSYDKIGPSMERFFSRIQVGKNVKRLNWSVQTHSDLFIPKGNHIVEGDVFTEDEEIDITKSHMRVECQTVTRLPKTGIVLFSFKTYLFPIAEIKAEGLGPGLADAIQGLKQGNAPGMWVYKGAVRWGKGVCDYLRS</sequence>
<evidence type="ECO:0000256" key="1">
    <source>
        <dbReference type="SAM" id="SignalP"/>
    </source>
</evidence>
<accession>F0XQQ0</accession>
<dbReference type="STRING" id="655863.F0XQQ0"/>
<organism evidence="3">
    <name type="scientific">Grosmannia clavigera (strain kw1407 / UAMH 11150)</name>
    <name type="common">Blue stain fungus</name>
    <name type="synonym">Graphiocladiella clavigera</name>
    <dbReference type="NCBI Taxonomy" id="655863"/>
    <lineage>
        <taxon>Eukaryota</taxon>
        <taxon>Fungi</taxon>
        <taxon>Dikarya</taxon>
        <taxon>Ascomycota</taxon>
        <taxon>Pezizomycotina</taxon>
        <taxon>Sordariomycetes</taxon>
        <taxon>Sordariomycetidae</taxon>
        <taxon>Ophiostomatales</taxon>
        <taxon>Ophiostomataceae</taxon>
        <taxon>Leptographium</taxon>
    </lineage>
</organism>
<dbReference type="GeneID" id="25974162"/>
<keyword evidence="3" id="KW-1185">Reference proteome</keyword>
<protein>
    <submittedName>
        <fullName evidence="2">Uncharacterized protein</fullName>
    </submittedName>
</protein>
<reference evidence="2 3" key="1">
    <citation type="journal article" date="2011" name="Proc. Natl. Acad. Sci. U.S.A.">
        <title>Genome and transcriptome analyses of the mountain pine beetle-fungal symbiont Grosmannia clavigera, a lodgepole pine pathogen.</title>
        <authorList>
            <person name="DiGuistini S."/>
            <person name="Wang Y."/>
            <person name="Liao N.Y."/>
            <person name="Taylor G."/>
            <person name="Tanguay P."/>
            <person name="Feau N."/>
            <person name="Henrissat B."/>
            <person name="Chan S.K."/>
            <person name="Hesse-Orce U."/>
            <person name="Alamouti S.M."/>
            <person name="Tsui C.K.M."/>
            <person name="Docking R.T."/>
            <person name="Levasseur A."/>
            <person name="Haridas S."/>
            <person name="Robertson G."/>
            <person name="Birol I."/>
            <person name="Holt R.A."/>
            <person name="Marra M.A."/>
            <person name="Hamelin R.C."/>
            <person name="Hirst M."/>
            <person name="Jones S.J.M."/>
            <person name="Bohlmann J."/>
            <person name="Breuil C."/>
        </authorList>
    </citation>
    <scope>NUCLEOTIDE SEQUENCE [LARGE SCALE GENOMIC DNA]</scope>
    <source>
        <strain evidence="3">kw1407 / UAMH 11150</strain>
    </source>
</reference>
<feature type="chain" id="PRO_5003260324" evidence="1">
    <location>
        <begin position="20"/>
        <end position="373"/>
    </location>
</feature>
<dbReference type="AlphaFoldDB" id="F0XQQ0"/>
<dbReference type="eggNOG" id="ENOG502RZ1N">
    <property type="taxonomic scope" value="Eukaryota"/>
</dbReference>
<dbReference type="HOGENOM" id="CLU_025462_2_0_1"/>
<name>F0XQQ0_GROCL</name>
<dbReference type="RefSeq" id="XP_014169427.1">
    <property type="nucleotide sequence ID" value="XM_014313952.1"/>
</dbReference>
<feature type="signal peptide" evidence="1">
    <location>
        <begin position="1"/>
        <end position="19"/>
    </location>
</feature>
<dbReference type="InParanoid" id="F0XQQ0"/>
<dbReference type="Proteomes" id="UP000007796">
    <property type="component" value="Unassembled WGS sequence"/>
</dbReference>
<evidence type="ECO:0000313" key="2">
    <source>
        <dbReference type="EMBL" id="EFW99695.1"/>
    </source>
</evidence>
<keyword evidence="1" id="KW-0732">Signal</keyword>
<evidence type="ECO:0000313" key="3">
    <source>
        <dbReference type="Proteomes" id="UP000007796"/>
    </source>
</evidence>
<proteinExistence type="predicted"/>